<keyword evidence="2" id="KW-1185">Reference proteome</keyword>
<gene>
    <name evidence="1" type="ORF">Hsar01_01831</name>
</gene>
<protein>
    <submittedName>
        <fullName evidence="1">Uncharacterized protein</fullName>
    </submittedName>
</protein>
<sequence>MAKRRIILQAVLVLALVWAVVFAIRSYAGSKRVTADNIEHAIDDADFEDWSQGPSIDGDPELREQKLNEIAGMFNRLDFSERQKAREDRVGEAMFARLTNDEKERFVDLTLRKSMETFMEAVDAMTPAEREKIVADGLREIEEGRTEEEMQRAREVSDELLAKVTKEGLRAYFEKAGADTKLDLAPLLEAMDGVMKGLSGNEFPMRE</sequence>
<dbReference type="Proteomes" id="UP001476282">
    <property type="component" value="Unassembled WGS sequence"/>
</dbReference>
<evidence type="ECO:0000313" key="2">
    <source>
        <dbReference type="Proteomes" id="UP001476282"/>
    </source>
</evidence>
<comment type="caution">
    <text evidence="1">The sequence shown here is derived from an EMBL/GenBank/DDBJ whole genome shotgun (WGS) entry which is preliminary data.</text>
</comment>
<dbReference type="RefSeq" id="WP_353566745.1">
    <property type="nucleotide sequence ID" value="NZ_BAABRI010000009.1"/>
</dbReference>
<reference evidence="1 2" key="1">
    <citation type="submission" date="2024-02" db="EMBL/GenBank/DDBJ databases">
        <title>Haloferula sargassicola NBRC 104335.</title>
        <authorList>
            <person name="Ichikawa N."/>
            <person name="Katano-Makiyama Y."/>
            <person name="Hidaka K."/>
        </authorList>
    </citation>
    <scope>NUCLEOTIDE SEQUENCE [LARGE SCALE GENOMIC DNA]</scope>
    <source>
        <strain evidence="1 2">NBRC 104335</strain>
    </source>
</reference>
<name>A0ABP9ULY8_9BACT</name>
<dbReference type="EMBL" id="BAABRI010000009">
    <property type="protein sequence ID" value="GAA5482608.1"/>
    <property type="molecule type" value="Genomic_DNA"/>
</dbReference>
<accession>A0ABP9ULY8</accession>
<proteinExistence type="predicted"/>
<organism evidence="1 2">
    <name type="scientific">Haloferula sargassicola</name>
    <dbReference type="NCBI Taxonomy" id="490096"/>
    <lineage>
        <taxon>Bacteria</taxon>
        <taxon>Pseudomonadati</taxon>
        <taxon>Verrucomicrobiota</taxon>
        <taxon>Verrucomicrobiia</taxon>
        <taxon>Verrucomicrobiales</taxon>
        <taxon>Verrucomicrobiaceae</taxon>
        <taxon>Haloferula</taxon>
    </lineage>
</organism>
<evidence type="ECO:0000313" key="1">
    <source>
        <dbReference type="EMBL" id="GAA5482608.1"/>
    </source>
</evidence>